<evidence type="ECO:0000313" key="2">
    <source>
        <dbReference type="EMBL" id="KEQ25786.1"/>
    </source>
</evidence>
<dbReference type="SUPFAM" id="SSF53335">
    <property type="entry name" value="S-adenosyl-L-methionine-dependent methyltransferases"/>
    <property type="match status" value="1"/>
</dbReference>
<name>A0A081P513_9BACL</name>
<comment type="caution">
    <text evidence="2">The sequence shown here is derived from an EMBL/GenBank/DDBJ whole genome shotgun (WGS) entry which is preliminary data.</text>
</comment>
<keyword evidence="2" id="KW-0808">Transferase</keyword>
<dbReference type="PANTHER" id="PTHR43464">
    <property type="entry name" value="METHYLTRANSFERASE"/>
    <property type="match status" value="1"/>
</dbReference>
<sequence>MTVDVYSGAWWDEFSAFFSNEDLWDNGSRSLLLKYFAKFAVRDGGRRVLDVGCGPGTGTKRLNEMGFLATGIDISPAMVESAKARQVKAYLSDCDPIPEEDGTFDYVFCCTVVEWVRNPYGMIREMARVIKPGGGMVVACLGPGNLPHEDALKRLRGEPTNYNMLMPVELHRLLLDCGLKIRSMTGARSRHISQETYAKLDWITKSYCSNLWMIGADKEGSLL</sequence>
<dbReference type="Pfam" id="PF08241">
    <property type="entry name" value="Methyltransf_11"/>
    <property type="match status" value="1"/>
</dbReference>
<evidence type="ECO:0000313" key="3">
    <source>
        <dbReference type="Proteomes" id="UP000028123"/>
    </source>
</evidence>
<dbReference type="eggNOG" id="COG2226">
    <property type="taxonomic scope" value="Bacteria"/>
</dbReference>
<dbReference type="PANTHER" id="PTHR43464:SF90">
    <property type="entry name" value="METHYLTRANSFERASE TYPE 11"/>
    <property type="match status" value="1"/>
</dbReference>
<dbReference type="GO" id="GO:0032259">
    <property type="term" value="P:methylation"/>
    <property type="evidence" value="ECO:0007669"/>
    <property type="project" value="UniProtKB-KW"/>
</dbReference>
<evidence type="ECO:0000259" key="1">
    <source>
        <dbReference type="Pfam" id="PF08241"/>
    </source>
</evidence>
<dbReference type="RefSeq" id="WP_036682426.1">
    <property type="nucleotide sequence ID" value="NZ_JNVM01000010.1"/>
</dbReference>
<dbReference type="AlphaFoldDB" id="A0A081P513"/>
<dbReference type="InterPro" id="IPR013216">
    <property type="entry name" value="Methyltransf_11"/>
</dbReference>
<keyword evidence="2" id="KW-0489">Methyltransferase</keyword>
<dbReference type="Gene3D" id="3.40.50.150">
    <property type="entry name" value="Vaccinia Virus protein VP39"/>
    <property type="match status" value="1"/>
</dbReference>
<dbReference type="OrthoDB" id="9808140at2"/>
<dbReference type="CDD" id="cd02440">
    <property type="entry name" value="AdoMet_MTases"/>
    <property type="match status" value="1"/>
</dbReference>
<dbReference type="EMBL" id="JNVM01000010">
    <property type="protein sequence ID" value="KEQ25786.1"/>
    <property type="molecule type" value="Genomic_DNA"/>
</dbReference>
<organism evidence="2 3">
    <name type="scientific">Paenibacillus tyrfis</name>
    <dbReference type="NCBI Taxonomy" id="1501230"/>
    <lineage>
        <taxon>Bacteria</taxon>
        <taxon>Bacillati</taxon>
        <taxon>Bacillota</taxon>
        <taxon>Bacilli</taxon>
        <taxon>Bacillales</taxon>
        <taxon>Paenibacillaceae</taxon>
        <taxon>Paenibacillus</taxon>
    </lineage>
</organism>
<reference evidence="2 3" key="1">
    <citation type="submission" date="2014-06" db="EMBL/GenBank/DDBJ databases">
        <title>Draft genome sequence of Paenibacillus sp. MSt1.</title>
        <authorList>
            <person name="Aw Y.K."/>
            <person name="Ong K.S."/>
            <person name="Gan H.M."/>
            <person name="Lee S.M."/>
        </authorList>
    </citation>
    <scope>NUCLEOTIDE SEQUENCE [LARGE SCALE GENOMIC DNA]</scope>
    <source>
        <strain evidence="2 3">MSt1</strain>
    </source>
</reference>
<accession>A0A081P513</accession>
<protein>
    <submittedName>
        <fullName evidence="2">Methyltransferase type 11</fullName>
    </submittedName>
</protein>
<dbReference type="Proteomes" id="UP000028123">
    <property type="component" value="Unassembled WGS sequence"/>
</dbReference>
<keyword evidence="3" id="KW-1185">Reference proteome</keyword>
<feature type="domain" description="Methyltransferase type 11" evidence="1">
    <location>
        <begin position="49"/>
        <end position="137"/>
    </location>
</feature>
<dbReference type="InterPro" id="IPR029063">
    <property type="entry name" value="SAM-dependent_MTases_sf"/>
</dbReference>
<proteinExistence type="predicted"/>
<gene>
    <name evidence="2" type="ORF">ET33_03500</name>
</gene>
<dbReference type="GO" id="GO:0008757">
    <property type="term" value="F:S-adenosylmethionine-dependent methyltransferase activity"/>
    <property type="evidence" value="ECO:0007669"/>
    <property type="project" value="InterPro"/>
</dbReference>